<name>A0A2K3JYI4_TRIPR</name>
<reference evidence="1 2" key="2">
    <citation type="journal article" date="2017" name="Front. Plant Sci.">
        <title>Gene Classification and Mining of Molecular Markers Useful in Red Clover (Trifolium pratense) Breeding.</title>
        <authorList>
            <person name="Istvanek J."/>
            <person name="Dluhosova J."/>
            <person name="Dluhos P."/>
            <person name="Patkova L."/>
            <person name="Nedelnik J."/>
            <person name="Repkova J."/>
        </authorList>
    </citation>
    <scope>NUCLEOTIDE SEQUENCE [LARGE SCALE GENOMIC DNA]</scope>
    <source>
        <strain evidence="2">cv. Tatra</strain>
        <tissue evidence="1">Young leaves</tissue>
    </source>
</reference>
<evidence type="ECO:0000313" key="1">
    <source>
        <dbReference type="EMBL" id="PNX59121.1"/>
    </source>
</evidence>
<protein>
    <submittedName>
        <fullName evidence="1">4-hydroxy-3-methylbut-2-enyl diphosphate reductase</fullName>
    </submittedName>
</protein>
<dbReference type="PANTHER" id="PTHR31619">
    <property type="entry name" value="4-HYDROXY-3-METHYLBUT-2-ENYL DIPHOSPHATE REDUCTASE, CHLOROPLASTIC"/>
    <property type="match status" value="1"/>
</dbReference>
<dbReference type="PANTHER" id="PTHR31619:SF5">
    <property type="entry name" value="4-HYDROXY-3-METHYLBUT-2-ENYL DIPHOSPHATE REDUCTASE, CHLOROPLASTIC"/>
    <property type="match status" value="1"/>
</dbReference>
<dbReference type="AlphaFoldDB" id="A0A2K3JYI4"/>
<dbReference type="STRING" id="57577.A0A2K3JYI4"/>
<dbReference type="EMBL" id="ASHM01080021">
    <property type="protein sequence ID" value="PNX59121.1"/>
    <property type="molecule type" value="Genomic_DNA"/>
</dbReference>
<evidence type="ECO:0000313" key="2">
    <source>
        <dbReference type="Proteomes" id="UP000236291"/>
    </source>
</evidence>
<sequence length="84" mass="9778">GKLVERTMMRMYMVWKTLLTLSQFYIALERQDAIYKLVEKDMDRMLHGELVEKENFLPKGSLRIGVTSSASKPDKVYSLALHVK</sequence>
<dbReference type="Proteomes" id="UP000236291">
    <property type="component" value="Unassembled WGS sequence"/>
</dbReference>
<proteinExistence type="predicted"/>
<feature type="non-terminal residue" evidence="1">
    <location>
        <position position="1"/>
    </location>
</feature>
<reference evidence="1 2" key="1">
    <citation type="journal article" date="2014" name="Am. J. Bot.">
        <title>Genome assembly and annotation for red clover (Trifolium pratense; Fabaceae).</title>
        <authorList>
            <person name="Istvanek J."/>
            <person name="Jaros M."/>
            <person name="Krenek A."/>
            <person name="Repkova J."/>
        </authorList>
    </citation>
    <scope>NUCLEOTIDE SEQUENCE [LARGE SCALE GENOMIC DNA]</scope>
    <source>
        <strain evidence="2">cv. Tatra</strain>
        <tissue evidence="1">Young leaves</tissue>
    </source>
</reference>
<accession>A0A2K3JYI4</accession>
<organism evidence="1 2">
    <name type="scientific">Trifolium pratense</name>
    <name type="common">Red clover</name>
    <dbReference type="NCBI Taxonomy" id="57577"/>
    <lineage>
        <taxon>Eukaryota</taxon>
        <taxon>Viridiplantae</taxon>
        <taxon>Streptophyta</taxon>
        <taxon>Embryophyta</taxon>
        <taxon>Tracheophyta</taxon>
        <taxon>Spermatophyta</taxon>
        <taxon>Magnoliopsida</taxon>
        <taxon>eudicotyledons</taxon>
        <taxon>Gunneridae</taxon>
        <taxon>Pentapetalae</taxon>
        <taxon>rosids</taxon>
        <taxon>fabids</taxon>
        <taxon>Fabales</taxon>
        <taxon>Fabaceae</taxon>
        <taxon>Papilionoideae</taxon>
        <taxon>50 kb inversion clade</taxon>
        <taxon>NPAAA clade</taxon>
        <taxon>Hologalegina</taxon>
        <taxon>IRL clade</taxon>
        <taxon>Trifolieae</taxon>
        <taxon>Trifolium</taxon>
    </lineage>
</organism>
<gene>
    <name evidence="1" type="ORF">L195_g051255</name>
</gene>
<comment type="caution">
    <text evidence="1">The sequence shown here is derived from an EMBL/GenBank/DDBJ whole genome shotgun (WGS) entry which is preliminary data.</text>
</comment>
<dbReference type="ExpressionAtlas" id="A0A2K3JYI4">
    <property type="expression patterns" value="baseline"/>
</dbReference>